<organism evidence="2 3">
    <name type="scientific">Polypedilum vanderplanki</name>
    <name type="common">Sleeping chironomid midge</name>
    <dbReference type="NCBI Taxonomy" id="319348"/>
    <lineage>
        <taxon>Eukaryota</taxon>
        <taxon>Metazoa</taxon>
        <taxon>Ecdysozoa</taxon>
        <taxon>Arthropoda</taxon>
        <taxon>Hexapoda</taxon>
        <taxon>Insecta</taxon>
        <taxon>Pterygota</taxon>
        <taxon>Neoptera</taxon>
        <taxon>Endopterygota</taxon>
        <taxon>Diptera</taxon>
        <taxon>Nematocera</taxon>
        <taxon>Chironomoidea</taxon>
        <taxon>Chironomidae</taxon>
        <taxon>Chironominae</taxon>
        <taxon>Polypedilum</taxon>
        <taxon>Polypedilum</taxon>
    </lineage>
</organism>
<feature type="signal peptide" evidence="1">
    <location>
        <begin position="1"/>
        <end position="19"/>
    </location>
</feature>
<proteinExistence type="predicted"/>
<dbReference type="Proteomes" id="UP001107558">
    <property type="component" value="Chromosome 4"/>
</dbReference>
<protein>
    <submittedName>
        <fullName evidence="2">Uncharacterized protein</fullName>
    </submittedName>
</protein>
<evidence type="ECO:0000313" key="3">
    <source>
        <dbReference type="Proteomes" id="UP001107558"/>
    </source>
</evidence>
<accession>A0A9J6BBP0</accession>
<sequence length="176" mass="20217">MLILKLTSFLIVSIYLVNSQLDLAIFNKSVILKEDVVTMDEIYASDNRTMTQTYNVYKKIYNVSAYLVARIVRFKMTVVNETLQVCTKRTSKNVLVKYLIDYTLNNIDRDPKCPLYGVYNWTVDTEDDSKYFTFAPPFLKKGASSLVSLSVIVSGKVDGKLMEVARMVKFYRAKIN</sequence>
<gene>
    <name evidence="2" type="ORF">PVAND_015009</name>
</gene>
<dbReference type="EMBL" id="JADBJN010000004">
    <property type="protein sequence ID" value="KAG5667006.1"/>
    <property type="molecule type" value="Genomic_DNA"/>
</dbReference>
<name>A0A9J6BBP0_POLVA</name>
<keyword evidence="3" id="KW-1185">Reference proteome</keyword>
<feature type="chain" id="PRO_5039934522" evidence="1">
    <location>
        <begin position="20"/>
        <end position="176"/>
    </location>
</feature>
<comment type="caution">
    <text evidence="2">The sequence shown here is derived from an EMBL/GenBank/DDBJ whole genome shotgun (WGS) entry which is preliminary data.</text>
</comment>
<reference evidence="2" key="1">
    <citation type="submission" date="2021-03" db="EMBL/GenBank/DDBJ databases">
        <title>Chromosome level genome of the anhydrobiotic midge Polypedilum vanderplanki.</title>
        <authorList>
            <person name="Yoshida Y."/>
            <person name="Kikawada T."/>
            <person name="Gusev O."/>
        </authorList>
    </citation>
    <scope>NUCLEOTIDE SEQUENCE</scope>
    <source>
        <strain evidence="2">NIAS01</strain>
        <tissue evidence="2">Whole body or cell culture</tissue>
    </source>
</reference>
<dbReference type="AlphaFoldDB" id="A0A9J6BBP0"/>
<evidence type="ECO:0000256" key="1">
    <source>
        <dbReference type="SAM" id="SignalP"/>
    </source>
</evidence>
<evidence type="ECO:0000313" key="2">
    <source>
        <dbReference type="EMBL" id="KAG5667006.1"/>
    </source>
</evidence>
<keyword evidence="1" id="KW-0732">Signal</keyword>